<dbReference type="Proteomes" id="UP000019140">
    <property type="component" value="Unassembled WGS sequence"/>
</dbReference>
<protein>
    <recommendedName>
        <fullName evidence="4">Carnitine dehydratase</fullName>
    </recommendedName>
</protein>
<dbReference type="Pfam" id="PF02515">
    <property type="entry name" value="CoA_transf_3"/>
    <property type="match status" value="1"/>
</dbReference>
<evidence type="ECO:0000313" key="2">
    <source>
        <dbReference type="EMBL" id="ETX01364.1"/>
    </source>
</evidence>
<dbReference type="InterPro" id="IPR023606">
    <property type="entry name" value="CoA-Trfase_III_dom_1_sf"/>
</dbReference>
<dbReference type="GO" id="GO:0008410">
    <property type="term" value="F:CoA-transferase activity"/>
    <property type="evidence" value="ECO:0007669"/>
    <property type="project" value="TreeGrafter"/>
</dbReference>
<evidence type="ECO:0000256" key="1">
    <source>
        <dbReference type="ARBA" id="ARBA00022679"/>
    </source>
</evidence>
<dbReference type="HOGENOM" id="CLU_033975_2_0_7"/>
<dbReference type="Gene3D" id="3.40.50.10540">
    <property type="entry name" value="Crotonobetainyl-coa:carnitine coa-transferase, domain 1"/>
    <property type="match status" value="1"/>
</dbReference>
<name>W4LTJ6_9BACT</name>
<organism evidence="2 3">
    <name type="scientific">Candidatus Entotheonella gemina</name>
    <dbReference type="NCBI Taxonomy" id="1429439"/>
    <lineage>
        <taxon>Bacteria</taxon>
        <taxon>Pseudomonadati</taxon>
        <taxon>Nitrospinota/Tectimicrobiota group</taxon>
        <taxon>Candidatus Tectimicrobiota</taxon>
        <taxon>Candidatus Entotheonellia</taxon>
        <taxon>Candidatus Entotheonellales</taxon>
        <taxon>Candidatus Entotheonellaceae</taxon>
        <taxon>Candidatus Entotheonella</taxon>
    </lineage>
</organism>
<dbReference type="Gene3D" id="3.30.1540.10">
    <property type="entry name" value="formyl-coa transferase, domain 3"/>
    <property type="match status" value="1"/>
</dbReference>
<sequence length="399" mass="43872">MTHALEGLTVLDLATFVAAPFCCTLLGEFGADVIKVERPEIGDDLRRLGNPVRDEGPTYWWYIKSRNKKSITCNLRTPEGQDIIKKLTAQADILAENFRPGTMERWHLGYDDLKAVNPGLIILRISAFGQTGPYREQPGFGRIAGAVSGITYISGYPDRPPVSPGTPTIPDYLAGTFGALGALIALQHRNRTGVGQMVDVGLYEPMLRMLDELVPLYGAKGEVRERIGSGTAYVVPHNHYQAGDGKWLAIACTNDRMFERLVKGAMGQPELLDRFTTMAKRLEHRDELDGLIQTWVGQFDAKEVLRQLEAAEVPSSLVNSAQDLFEDPHIQARENLVSFPTPLGDLLHMVGVMPKLSETPGTIESLGPVEVGAHNEEIYCGRLGLSRNDLADLQARGII</sequence>
<accession>W4LTJ6</accession>
<dbReference type="InterPro" id="IPR044855">
    <property type="entry name" value="CoA-Trfase_III_dom3_sf"/>
</dbReference>
<dbReference type="SUPFAM" id="SSF89796">
    <property type="entry name" value="CoA-transferase family III (CaiB/BaiF)"/>
    <property type="match status" value="1"/>
</dbReference>
<proteinExistence type="predicted"/>
<dbReference type="EMBL" id="AZHX01001628">
    <property type="protein sequence ID" value="ETX01364.1"/>
    <property type="molecule type" value="Genomic_DNA"/>
</dbReference>
<evidence type="ECO:0008006" key="4">
    <source>
        <dbReference type="Google" id="ProtNLM"/>
    </source>
</evidence>
<keyword evidence="3" id="KW-1185">Reference proteome</keyword>
<dbReference type="AlphaFoldDB" id="W4LTJ6"/>
<keyword evidence="1" id="KW-0808">Transferase</keyword>
<reference evidence="2 3" key="1">
    <citation type="journal article" date="2014" name="Nature">
        <title>An environmental bacterial taxon with a large and distinct metabolic repertoire.</title>
        <authorList>
            <person name="Wilson M.C."/>
            <person name="Mori T."/>
            <person name="Ruckert C."/>
            <person name="Uria A.R."/>
            <person name="Helf M.J."/>
            <person name="Takada K."/>
            <person name="Gernert C."/>
            <person name="Steffens U.A."/>
            <person name="Heycke N."/>
            <person name="Schmitt S."/>
            <person name="Rinke C."/>
            <person name="Helfrich E.J."/>
            <person name="Brachmann A.O."/>
            <person name="Gurgui C."/>
            <person name="Wakimoto T."/>
            <person name="Kracht M."/>
            <person name="Crusemann M."/>
            <person name="Hentschel U."/>
            <person name="Abe I."/>
            <person name="Matsunaga S."/>
            <person name="Kalinowski J."/>
            <person name="Takeyama H."/>
            <person name="Piel J."/>
        </authorList>
    </citation>
    <scope>NUCLEOTIDE SEQUENCE [LARGE SCALE GENOMIC DNA]</scope>
    <source>
        <strain evidence="3">TSY2</strain>
    </source>
</reference>
<dbReference type="InterPro" id="IPR003673">
    <property type="entry name" value="CoA-Trfase_fam_III"/>
</dbReference>
<evidence type="ECO:0000313" key="3">
    <source>
        <dbReference type="Proteomes" id="UP000019140"/>
    </source>
</evidence>
<comment type="caution">
    <text evidence="2">The sequence shown here is derived from an EMBL/GenBank/DDBJ whole genome shotgun (WGS) entry which is preliminary data.</text>
</comment>
<dbReference type="PANTHER" id="PTHR48207">
    <property type="entry name" value="SUCCINATE--HYDROXYMETHYLGLUTARATE COA-TRANSFERASE"/>
    <property type="match status" value="1"/>
</dbReference>
<dbReference type="InterPro" id="IPR050483">
    <property type="entry name" value="CoA-transferase_III_domain"/>
</dbReference>
<dbReference type="PANTHER" id="PTHR48207:SF3">
    <property type="entry name" value="SUCCINATE--HYDROXYMETHYLGLUTARATE COA-TRANSFERASE"/>
    <property type="match status" value="1"/>
</dbReference>
<dbReference type="PATRIC" id="fig|1429439.4.peg.6308"/>
<gene>
    <name evidence="2" type="ORF">ETSY2_37360</name>
</gene>